<feature type="transmembrane region" description="Helical" evidence="3">
    <location>
        <begin position="561"/>
        <end position="582"/>
    </location>
</feature>
<feature type="region of interest" description="Disordered" evidence="2">
    <location>
        <begin position="1022"/>
        <end position="1056"/>
    </location>
</feature>
<reference evidence="5" key="1">
    <citation type="submission" date="2021-01" db="EMBL/GenBank/DDBJ databases">
        <authorList>
            <person name="Corre E."/>
            <person name="Pelletier E."/>
            <person name="Niang G."/>
            <person name="Scheremetjew M."/>
            <person name="Finn R."/>
            <person name="Kale V."/>
            <person name="Holt S."/>
            <person name="Cochrane G."/>
            <person name="Meng A."/>
            <person name="Brown T."/>
            <person name="Cohen L."/>
        </authorList>
    </citation>
    <scope>NUCLEOTIDE SEQUENCE</scope>
    <source>
        <strain evidence="5">CCMP 2712</strain>
    </source>
</reference>
<keyword evidence="3" id="KW-1133">Transmembrane helix</keyword>
<dbReference type="AlphaFoldDB" id="A0A7S4KVP2"/>
<feature type="region of interest" description="Disordered" evidence="2">
    <location>
        <begin position="161"/>
        <end position="213"/>
    </location>
</feature>
<proteinExistence type="predicted"/>
<evidence type="ECO:0000256" key="1">
    <source>
        <dbReference type="ARBA" id="ARBA00022837"/>
    </source>
</evidence>
<keyword evidence="1" id="KW-0106">Calcium</keyword>
<feature type="domain" description="EF-hand" evidence="4">
    <location>
        <begin position="398"/>
        <end position="433"/>
    </location>
</feature>
<dbReference type="SUPFAM" id="SSF47473">
    <property type="entry name" value="EF-hand"/>
    <property type="match status" value="1"/>
</dbReference>
<sequence length="1167" mass="133333">MADPLADMQSRQEEDTDVTDNKQQVTESIERSLRAISMATARKNQGSENETQHQDEIREGEGLQKKSKEKKRPAALQIEKISSSTPEKHNDKDASKSALMEESSSLTGDWSRREQQSFQPSSFNQDVMSRSNMLRRRVRRSPEVFSPVVETANDGIISPVPREVQSQSEKVPRLESNYDIDPDADDDYQDEGSHYHQDEFHNSAMPQGFSRSAYNPRDQAHVAYGGESGWSRKAQVGRTSSYSQLTPKGFDSKQGYGMGSGNDIIRTLSAPIYSGENLSPQTLSTHAMKFSQSLPREQYYGYQEQDRIRQFQLERYDSFSSCDSGLFRSHPYMGMGDPMSPTSRQFHMANETDEYHQLDILLQGLGFYCDESEKDVLIKAFMCPVCDTSNAVYTTTTDQIRAVHDAFGLIDADQDGAITLTDLRDIASWASDDSGTDFINHLLDELPHGEDVPITKKEFILAFARCLIYNDEVEVEEVLEKRAYEYRRIGKLLGMERVQSQFSWPKFWLSFFSDALAFISFPLCKLSDGIRLGKHHRNMSLYDILSESQWLPEPYTSFDSFQYYLMVLWLPCIFSLVIFFVFYSQMDKISVLEVLSPIGVYIMRGMYIATISGYEHPRLVLRRLNPALSSELKRNELQAVFAFRAHTPEGHAVDHIGAITDVIFMDKFRLFSVAASALAGIIHGLTPTFHRIFIQTPLDESLGICLMPEELPLLTQIYVWICGGKDWVHLIVSVPAAIISGYLTFRLVYLAMAGYQNDLTFFYKLTLFRSSTQAEPFLRYRARWIQAINLDKHPKNCRREFLQFLNLQKHDDLLLWCFIRHLLVESYAGFKSKQGDIIVSYLFVSVLAYTCYICFYVGGPELSVFDLRARWDVLVFSSLLLAIINLKLSIHHLRQNDIALLQKEMYAASMAENENEGQDRYFDDVSEQPDVYDANNIPGGEGALRGDPFQRMQSMGSEMESGSSTPRLRGWGMTSSWAEGRDGREEEMLKAEKQAHNLKVHQTGFRPPLEEREYFGSVPASARPDLEDPSMPQRLASPLHPRQFPGPQMYRRERTDPNGRAPGVFMAFEHMGMGAAGDYNMFSTRWPNVPPVDDVASNLPDTGYKSKHKKLQMLLDHTARYIREFDRPPRLLSFTVSVHFLRYIFLPLLSPIFALFRSYVFEGSKSN</sequence>
<feature type="transmembrane region" description="Helical" evidence="3">
    <location>
        <begin position="727"/>
        <end position="749"/>
    </location>
</feature>
<feature type="transmembrane region" description="Helical" evidence="3">
    <location>
        <begin position="1140"/>
        <end position="1160"/>
    </location>
</feature>
<dbReference type="InterPro" id="IPR002048">
    <property type="entry name" value="EF_hand_dom"/>
</dbReference>
<evidence type="ECO:0000259" key="4">
    <source>
        <dbReference type="PROSITE" id="PS50222"/>
    </source>
</evidence>
<feature type="transmembrane region" description="Helical" evidence="3">
    <location>
        <begin position="838"/>
        <end position="859"/>
    </location>
</feature>
<feature type="region of interest" description="Disordered" evidence="2">
    <location>
        <begin position="1"/>
        <end position="132"/>
    </location>
</feature>
<evidence type="ECO:0000256" key="2">
    <source>
        <dbReference type="SAM" id="MobiDB-lite"/>
    </source>
</evidence>
<feature type="transmembrane region" description="Helical" evidence="3">
    <location>
        <begin position="670"/>
        <end position="689"/>
    </location>
</feature>
<feature type="region of interest" description="Disordered" evidence="2">
    <location>
        <begin position="954"/>
        <end position="975"/>
    </location>
</feature>
<feature type="compositionally biased region" description="Polar residues" evidence="2">
    <location>
        <begin position="116"/>
        <end position="126"/>
    </location>
</feature>
<dbReference type="GO" id="GO:0005509">
    <property type="term" value="F:calcium ion binding"/>
    <property type="evidence" value="ECO:0007669"/>
    <property type="project" value="InterPro"/>
</dbReference>
<evidence type="ECO:0000256" key="3">
    <source>
        <dbReference type="SAM" id="Phobius"/>
    </source>
</evidence>
<keyword evidence="3" id="KW-0812">Transmembrane</keyword>
<accession>A0A7S4KVP2</accession>
<feature type="compositionally biased region" description="Acidic residues" evidence="2">
    <location>
        <begin position="178"/>
        <end position="190"/>
    </location>
</feature>
<dbReference type="PROSITE" id="PS50222">
    <property type="entry name" value="EF_HAND_2"/>
    <property type="match status" value="1"/>
</dbReference>
<feature type="compositionally biased region" description="Basic and acidic residues" evidence="2">
    <location>
        <begin position="50"/>
        <end position="66"/>
    </location>
</feature>
<name>A0A7S4KVP2_GUITH</name>
<evidence type="ECO:0000313" key="5">
    <source>
        <dbReference type="EMBL" id="CAE2306975.1"/>
    </source>
</evidence>
<dbReference type="PROSITE" id="PS00018">
    <property type="entry name" value="EF_HAND_1"/>
    <property type="match status" value="1"/>
</dbReference>
<keyword evidence="3" id="KW-0472">Membrane</keyword>
<dbReference type="EMBL" id="HBKN01024539">
    <property type="protein sequence ID" value="CAE2306975.1"/>
    <property type="molecule type" value="Transcribed_RNA"/>
</dbReference>
<dbReference type="InterPro" id="IPR011992">
    <property type="entry name" value="EF-hand-dom_pair"/>
</dbReference>
<dbReference type="InterPro" id="IPR018247">
    <property type="entry name" value="EF_Hand_1_Ca_BS"/>
</dbReference>
<feature type="transmembrane region" description="Helical" evidence="3">
    <location>
        <begin position="871"/>
        <end position="890"/>
    </location>
</feature>
<gene>
    <name evidence="5" type="ORF">GTHE00462_LOCUS19157</name>
</gene>
<feature type="compositionally biased region" description="Basic and acidic residues" evidence="2">
    <location>
        <begin position="191"/>
        <end position="201"/>
    </location>
</feature>
<protein>
    <recommendedName>
        <fullName evidence="4">EF-hand domain-containing protein</fullName>
    </recommendedName>
</protein>
<organism evidence="5">
    <name type="scientific">Guillardia theta</name>
    <name type="common">Cryptophyte</name>
    <name type="synonym">Cryptomonas phi</name>
    <dbReference type="NCBI Taxonomy" id="55529"/>
    <lineage>
        <taxon>Eukaryota</taxon>
        <taxon>Cryptophyceae</taxon>
        <taxon>Pyrenomonadales</taxon>
        <taxon>Geminigeraceae</taxon>
        <taxon>Guillardia</taxon>
    </lineage>
</organism>
<dbReference type="Gene3D" id="1.10.238.10">
    <property type="entry name" value="EF-hand"/>
    <property type="match status" value="1"/>
</dbReference>
<feature type="compositionally biased region" description="Basic and acidic residues" evidence="2">
    <location>
        <begin position="86"/>
        <end position="95"/>
    </location>
</feature>
<feature type="compositionally biased region" description="Low complexity" evidence="2">
    <location>
        <begin position="954"/>
        <end position="964"/>
    </location>
</feature>